<evidence type="ECO:0000256" key="3">
    <source>
        <dbReference type="ARBA" id="ARBA00022553"/>
    </source>
</evidence>
<organism evidence="15">
    <name type="scientific">Oryza meridionalis</name>
    <dbReference type="NCBI Taxonomy" id="40149"/>
    <lineage>
        <taxon>Eukaryota</taxon>
        <taxon>Viridiplantae</taxon>
        <taxon>Streptophyta</taxon>
        <taxon>Embryophyta</taxon>
        <taxon>Tracheophyta</taxon>
        <taxon>Spermatophyta</taxon>
        <taxon>Magnoliopsida</taxon>
        <taxon>Liliopsida</taxon>
        <taxon>Poales</taxon>
        <taxon>Poaceae</taxon>
        <taxon>BOP clade</taxon>
        <taxon>Oryzoideae</taxon>
        <taxon>Oryzeae</taxon>
        <taxon>Oryzinae</taxon>
        <taxon>Oryza</taxon>
    </lineage>
</organism>
<dbReference type="InterPro" id="IPR036779">
    <property type="entry name" value="LysM_dom_sf"/>
</dbReference>
<proteinExistence type="inferred from homology"/>
<dbReference type="GO" id="GO:0005634">
    <property type="term" value="C:nucleus"/>
    <property type="evidence" value="ECO:0007669"/>
    <property type="project" value="TreeGrafter"/>
</dbReference>
<dbReference type="GO" id="GO:0005737">
    <property type="term" value="C:cytoplasm"/>
    <property type="evidence" value="ECO:0007669"/>
    <property type="project" value="TreeGrafter"/>
</dbReference>
<dbReference type="GO" id="GO:0005524">
    <property type="term" value="F:ATP binding"/>
    <property type="evidence" value="ECO:0007669"/>
    <property type="project" value="UniProtKB-UniRule"/>
</dbReference>
<dbReference type="Gramene" id="OMERI03G01250.1">
    <property type="protein sequence ID" value="OMERI03G01250.1"/>
    <property type="gene ID" value="OMERI03G01250"/>
</dbReference>
<dbReference type="GO" id="GO:0030332">
    <property type="term" value="F:cyclin binding"/>
    <property type="evidence" value="ECO:0007669"/>
    <property type="project" value="TreeGrafter"/>
</dbReference>
<comment type="catalytic activity">
    <reaction evidence="10">
        <text>[DNA-directed RNA polymerase] + ATP = phospho-[DNA-directed RNA polymerase] + ADP + H(+)</text>
        <dbReference type="Rhea" id="RHEA:10216"/>
        <dbReference type="Rhea" id="RHEA-COMP:11321"/>
        <dbReference type="Rhea" id="RHEA-COMP:11322"/>
        <dbReference type="ChEBI" id="CHEBI:15378"/>
        <dbReference type="ChEBI" id="CHEBI:30616"/>
        <dbReference type="ChEBI" id="CHEBI:43176"/>
        <dbReference type="ChEBI" id="CHEBI:68546"/>
        <dbReference type="ChEBI" id="CHEBI:456216"/>
        <dbReference type="EC" id="2.7.11.23"/>
    </reaction>
</comment>
<dbReference type="Gene3D" id="3.10.350.10">
    <property type="entry name" value="LysM domain"/>
    <property type="match status" value="1"/>
</dbReference>
<dbReference type="GO" id="GO:0000082">
    <property type="term" value="P:G1/S transition of mitotic cell cycle"/>
    <property type="evidence" value="ECO:0007669"/>
    <property type="project" value="TreeGrafter"/>
</dbReference>
<dbReference type="Gene3D" id="3.30.200.20">
    <property type="entry name" value="Phosphorylase Kinase, domain 1"/>
    <property type="match status" value="1"/>
</dbReference>
<accession>A0A0E0CU69</accession>
<reference evidence="15" key="1">
    <citation type="submission" date="2015-04" db="UniProtKB">
        <authorList>
            <consortium name="EnsemblPlants"/>
        </authorList>
    </citation>
    <scope>IDENTIFICATION</scope>
</reference>
<evidence type="ECO:0000256" key="12">
    <source>
        <dbReference type="RuleBase" id="RU000304"/>
    </source>
</evidence>
<evidence type="ECO:0000256" key="13">
    <source>
        <dbReference type="SAM" id="MobiDB-lite"/>
    </source>
</evidence>
<dbReference type="InterPro" id="IPR018392">
    <property type="entry name" value="LysM"/>
</dbReference>
<dbReference type="InterPro" id="IPR017441">
    <property type="entry name" value="Protein_kinase_ATP_BS"/>
</dbReference>
<dbReference type="GO" id="GO:0010389">
    <property type="term" value="P:regulation of G2/M transition of mitotic cell cycle"/>
    <property type="evidence" value="ECO:0007669"/>
    <property type="project" value="TreeGrafter"/>
</dbReference>
<dbReference type="GO" id="GO:0000307">
    <property type="term" value="C:cyclin-dependent protein kinase holoenzyme complex"/>
    <property type="evidence" value="ECO:0007669"/>
    <property type="project" value="TreeGrafter"/>
</dbReference>
<sequence>MEQYEKEEKIGEGTYGVVYRARDKVTNETIALKKIRLEQEDEGVPSTAIREISLLKEMHHGNIVRLHDVIHSEKRIYLVFEYLDLDLKKFMDSCPEFAKNPTLIKSYLYQILRGVAYCHSHRVLHRDLKPQNLLIDRRTNALKLADFGLARAFGIPVRTFTHEVVTLWYRAPEILLGSRQYSTPVDMWSVGCIFAEMVNQKPLFPGDSEIDELFKIFRVLGTPNEQSWPGVSSLPDYKSAFPKWQAQDLATIVPTLDPAGLDLLSKMLRYEPNKRITARQALEHEYFKDLEMTPASPPPNPNSFPLYKPSTQRSGNKATRQQLALVKAEQTSKRPRRQRKLSTVMASSRRQQHKGSWSWTSWVAAAADAASWCLALSLVALLLVCSIGPGGAGGGEQRGGVAAVVRGAALSARACEEIYVVAEGETLHSISDKCGDPYILEQNPHVHDPDDVFPGLVIKITPSKPR</sequence>
<dbReference type="PANTHER" id="PTHR24056">
    <property type="entry name" value="CELL DIVISION PROTEIN KINASE"/>
    <property type="match status" value="1"/>
</dbReference>
<keyword evidence="5 11" id="KW-0547">Nucleotide-binding</keyword>
<evidence type="ECO:0000256" key="4">
    <source>
        <dbReference type="ARBA" id="ARBA00022679"/>
    </source>
</evidence>
<dbReference type="CDD" id="cd07835">
    <property type="entry name" value="STKc_CDK1_CdkB_like"/>
    <property type="match status" value="1"/>
</dbReference>
<dbReference type="FunFam" id="1.10.510.10:FF:000280">
    <property type="entry name" value="Cell division control protein 2 homolog"/>
    <property type="match status" value="1"/>
</dbReference>
<keyword evidence="2 12" id="KW-0723">Serine/threonine-protein kinase</keyword>
<dbReference type="CDD" id="cd00118">
    <property type="entry name" value="LysM"/>
    <property type="match status" value="1"/>
</dbReference>
<dbReference type="PROSITE" id="PS00107">
    <property type="entry name" value="PROTEIN_KINASE_ATP"/>
    <property type="match status" value="1"/>
</dbReference>
<dbReference type="GO" id="GO:0004693">
    <property type="term" value="F:cyclin-dependent protein serine/threonine kinase activity"/>
    <property type="evidence" value="ECO:0007669"/>
    <property type="project" value="UniProtKB-EC"/>
</dbReference>
<comment type="similarity">
    <text evidence="1">Belongs to the protein kinase superfamily. CMGC Ser/Thr protein kinase family. CDC2/CDKX subfamily.</text>
</comment>
<evidence type="ECO:0000256" key="6">
    <source>
        <dbReference type="ARBA" id="ARBA00022777"/>
    </source>
</evidence>
<comment type="catalytic activity">
    <reaction evidence="8">
        <text>L-threonyl-[protein] + ATP = O-phospho-L-threonyl-[protein] + ADP + H(+)</text>
        <dbReference type="Rhea" id="RHEA:46608"/>
        <dbReference type="Rhea" id="RHEA-COMP:11060"/>
        <dbReference type="Rhea" id="RHEA-COMP:11605"/>
        <dbReference type="ChEBI" id="CHEBI:15378"/>
        <dbReference type="ChEBI" id="CHEBI:30013"/>
        <dbReference type="ChEBI" id="CHEBI:30616"/>
        <dbReference type="ChEBI" id="CHEBI:61977"/>
        <dbReference type="ChEBI" id="CHEBI:456216"/>
        <dbReference type="EC" id="2.7.11.22"/>
    </reaction>
</comment>
<evidence type="ECO:0000256" key="10">
    <source>
        <dbReference type="ARBA" id="ARBA00049280"/>
    </source>
</evidence>
<feature type="domain" description="Protein kinase" evidence="14">
    <location>
        <begin position="4"/>
        <end position="287"/>
    </location>
</feature>
<dbReference type="Pfam" id="PF00069">
    <property type="entry name" value="Pkinase"/>
    <property type="match status" value="1"/>
</dbReference>
<dbReference type="PANTHER" id="PTHR24056:SF549">
    <property type="entry name" value="CYCLIN-DEPENDENT KINASE A-1"/>
    <property type="match status" value="1"/>
</dbReference>
<dbReference type="STRING" id="40149.A0A0E0CU69"/>
<reference evidence="15" key="2">
    <citation type="submission" date="2018-05" db="EMBL/GenBank/DDBJ databases">
        <title>OmerRS3 (Oryza meridionalis Reference Sequence Version 3).</title>
        <authorList>
            <person name="Zhang J."/>
            <person name="Kudrna D."/>
            <person name="Lee S."/>
            <person name="Talag J."/>
            <person name="Welchert J."/>
            <person name="Wing R.A."/>
        </authorList>
    </citation>
    <scope>NUCLEOTIDE SEQUENCE [LARGE SCALE GENOMIC DNA]</scope>
    <source>
        <strain evidence="15">cv. OR44</strain>
    </source>
</reference>
<feature type="region of interest" description="Disordered" evidence="13">
    <location>
        <begin position="291"/>
        <end position="349"/>
    </location>
</feature>
<dbReference type="SUPFAM" id="SSF56112">
    <property type="entry name" value="Protein kinase-like (PK-like)"/>
    <property type="match status" value="1"/>
</dbReference>
<feature type="binding site" evidence="11">
    <location>
        <position position="33"/>
    </location>
    <ligand>
        <name>ATP</name>
        <dbReference type="ChEBI" id="CHEBI:30616"/>
    </ligand>
</feature>
<evidence type="ECO:0000256" key="5">
    <source>
        <dbReference type="ARBA" id="ARBA00022741"/>
    </source>
</evidence>
<dbReference type="InterPro" id="IPR008271">
    <property type="entry name" value="Ser/Thr_kinase_AS"/>
</dbReference>
<keyword evidence="16" id="KW-1185">Reference proteome</keyword>
<dbReference type="FunFam" id="3.30.200.20:FF:000187">
    <property type="entry name" value="Cell division control protein 2"/>
    <property type="match status" value="1"/>
</dbReference>
<dbReference type="Pfam" id="PF01476">
    <property type="entry name" value="LysM"/>
    <property type="match status" value="1"/>
</dbReference>
<evidence type="ECO:0000256" key="8">
    <source>
        <dbReference type="ARBA" id="ARBA00047811"/>
    </source>
</evidence>
<feature type="compositionally biased region" description="Polar residues" evidence="13">
    <location>
        <begin position="309"/>
        <end position="322"/>
    </location>
</feature>
<dbReference type="GO" id="GO:0007165">
    <property type="term" value="P:signal transduction"/>
    <property type="evidence" value="ECO:0007669"/>
    <property type="project" value="TreeGrafter"/>
</dbReference>
<keyword evidence="3" id="KW-0597">Phosphoprotein</keyword>
<evidence type="ECO:0000259" key="14">
    <source>
        <dbReference type="PROSITE" id="PS50011"/>
    </source>
</evidence>
<evidence type="ECO:0000256" key="1">
    <source>
        <dbReference type="ARBA" id="ARBA00006485"/>
    </source>
</evidence>
<dbReference type="InterPro" id="IPR011009">
    <property type="entry name" value="Kinase-like_dom_sf"/>
</dbReference>
<keyword evidence="4" id="KW-0808">Transferase</keyword>
<dbReference type="InterPro" id="IPR050108">
    <property type="entry name" value="CDK"/>
</dbReference>
<dbReference type="PROSITE" id="PS50011">
    <property type="entry name" value="PROTEIN_KINASE_DOM"/>
    <property type="match status" value="1"/>
</dbReference>
<dbReference type="AlphaFoldDB" id="A0A0E0CU69"/>
<evidence type="ECO:0000256" key="7">
    <source>
        <dbReference type="ARBA" id="ARBA00022840"/>
    </source>
</evidence>
<dbReference type="Gene3D" id="1.10.510.10">
    <property type="entry name" value="Transferase(Phosphotransferase) domain 1"/>
    <property type="match status" value="1"/>
</dbReference>
<keyword evidence="7 11" id="KW-0067">ATP-binding</keyword>
<dbReference type="GO" id="GO:0005886">
    <property type="term" value="C:plasma membrane"/>
    <property type="evidence" value="ECO:0007669"/>
    <property type="project" value="UniProtKB-ARBA"/>
</dbReference>
<evidence type="ECO:0000313" key="15">
    <source>
        <dbReference type="EnsemblPlants" id="OMERI03G01250.1"/>
    </source>
</evidence>
<comment type="catalytic activity">
    <reaction evidence="9">
        <text>L-seryl-[protein] + ATP = O-phospho-L-seryl-[protein] + ADP + H(+)</text>
        <dbReference type="Rhea" id="RHEA:17989"/>
        <dbReference type="Rhea" id="RHEA-COMP:9863"/>
        <dbReference type="Rhea" id="RHEA-COMP:11604"/>
        <dbReference type="ChEBI" id="CHEBI:15378"/>
        <dbReference type="ChEBI" id="CHEBI:29999"/>
        <dbReference type="ChEBI" id="CHEBI:30616"/>
        <dbReference type="ChEBI" id="CHEBI:83421"/>
        <dbReference type="ChEBI" id="CHEBI:456216"/>
        <dbReference type="EC" id="2.7.11.22"/>
    </reaction>
</comment>
<name>A0A0E0CU69_9ORYZ</name>
<protein>
    <recommendedName>
        <fullName evidence="14">Protein kinase domain-containing protein</fullName>
    </recommendedName>
</protein>
<dbReference type="Proteomes" id="UP000008021">
    <property type="component" value="Chromosome 3"/>
</dbReference>
<dbReference type="SMART" id="SM00220">
    <property type="entry name" value="S_TKc"/>
    <property type="match status" value="1"/>
</dbReference>
<dbReference type="HOGENOM" id="CLU_000288_181_6_1"/>
<dbReference type="GO" id="GO:0008353">
    <property type="term" value="F:RNA polymerase II CTD heptapeptide repeat kinase activity"/>
    <property type="evidence" value="ECO:0007669"/>
    <property type="project" value="UniProtKB-EC"/>
</dbReference>
<dbReference type="EnsemblPlants" id="OMERI03G01250.1">
    <property type="protein sequence ID" value="OMERI03G01250.1"/>
    <property type="gene ID" value="OMERI03G01250"/>
</dbReference>
<keyword evidence="6" id="KW-0418">Kinase</keyword>
<evidence type="ECO:0000256" key="2">
    <source>
        <dbReference type="ARBA" id="ARBA00022527"/>
    </source>
</evidence>
<dbReference type="InterPro" id="IPR000719">
    <property type="entry name" value="Prot_kinase_dom"/>
</dbReference>
<evidence type="ECO:0000256" key="9">
    <source>
        <dbReference type="ARBA" id="ARBA00048367"/>
    </source>
</evidence>
<evidence type="ECO:0000256" key="11">
    <source>
        <dbReference type="PROSITE-ProRule" id="PRU10141"/>
    </source>
</evidence>
<evidence type="ECO:0000313" key="16">
    <source>
        <dbReference type="Proteomes" id="UP000008021"/>
    </source>
</evidence>
<dbReference type="PROSITE" id="PS00108">
    <property type="entry name" value="PROTEIN_KINASE_ST"/>
    <property type="match status" value="1"/>
</dbReference>
<dbReference type="GO" id="GO:0051445">
    <property type="term" value="P:regulation of meiotic cell cycle"/>
    <property type="evidence" value="ECO:0007669"/>
    <property type="project" value="TreeGrafter"/>
</dbReference>